<name>A0A0F8W7A1_9ZZZZ</name>
<proteinExistence type="predicted"/>
<sequence length="57" mass="6120">MLNRILNRFKEPSTFAGLAGVAMLYGVTADDFNLWVGAVTGICLFLSIILKEVGSDA</sequence>
<keyword evidence="1" id="KW-0812">Transmembrane</keyword>
<dbReference type="AlphaFoldDB" id="A0A0F8W7A1"/>
<feature type="transmembrane region" description="Helical" evidence="1">
    <location>
        <begin position="34"/>
        <end position="50"/>
    </location>
</feature>
<gene>
    <name evidence="2" type="ORF">LCGC14_3102530</name>
</gene>
<dbReference type="EMBL" id="LAZR01066901">
    <property type="protein sequence ID" value="KKK52672.1"/>
    <property type="molecule type" value="Genomic_DNA"/>
</dbReference>
<accession>A0A0F8W7A1</accession>
<protein>
    <submittedName>
        <fullName evidence="2">Uncharacterized protein</fullName>
    </submittedName>
</protein>
<comment type="caution">
    <text evidence="2">The sequence shown here is derived from an EMBL/GenBank/DDBJ whole genome shotgun (WGS) entry which is preliminary data.</text>
</comment>
<keyword evidence="1" id="KW-0472">Membrane</keyword>
<organism evidence="2">
    <name type="scientific">marine sediment metagenome</name>
    <dbReference type="NCBI Taxonomy" id="412755"/>
    <lineage>
        <taxon>unclassified sequences</taxon>
        <taxon>metagenomes</taxon>
        <taxon>ecological metagenomes</taxon>
    </lineage>
</organism>
<reference evidence="2" key="1">
    <citation type="journal article" date="2015" name="Nature">
        <title>Complex archaea that bridge the gap between prokaryotes and eukaryotes.</title>
        <authorList>
            <person name="Spang A."/>
            <person name="Saw J.H."/>
            <person name="Jorgensen S.L."/>
            <person name="Zaremba-Niedzwiedzka K."/>
            <person name="Martijn J."/>
            <person name="Lind A.E."/>
            <person name="van Eijk R."/>
            <person name="Schleper C."/>
            <person name="Guy L."/>
            <person name="Ettema T.J."/>
        </authorList>
    </citation>
    <scope>NUCLEOTIDE SEQUENCE</scope>
</reference>
<evidence type="ECO:0000256" key="1">
    <source>
        <dbReference type="SAM" id="Phobius"/>
    </source>
</evidence>
<keyword evidence="1" id="KW-1133">Transmembrane helix</keyword>
<evidence type="ECO:0000313" key="2">
    <source>
        <dbReference type="EMBL" id="KKK52672.1"/>
    </source>
</evidence>